<dbReference type="InterPro" id="IPR012334">
    <property type="entry name" value="Pectin_lyas_fold"/>
</dbReference>
<proteinExistence type="predicted"/>
<dbReference type="EMBL" id="JAARWN010000022">
    <property type="protein sequence ID" value="MBC1937693.1"/>
    <property type="molecule type" value="Genomic_DNA"/>
</dbReference>
<dbReference type="InterPro" id="IPR001611">
    <property type="entry name" value="Leu-rich_rpt"/>
</dbReference>
<evidence type="ECO:0000256" key="1">
    <source>
        <dbReference type="ARBA" id="ARBA00022614"/>
    </source>
</evidence>
<keyword evidence="1" id="KW-0433">Leucine-rich repeat</keyword>
<dbReference type="InterPro" id="IPR025875">
    <property type="entry name" value="Leu-rich_rpt_4"/>
</dbReference>
<dbReference type="SMART" id="SM00365">
    <property type="entry name" value="LRR_SD22"/>
    <property type="match status" value="2"/>
</dbReference>
<sequence length="1435" mass="157441">MYKLRRLLKKGGCGLLVLLLLASCIEANLISKPASVLAIENHTFLERFPDVNLAKAVYLALHPENIIFPERIDLTEAISDFELATIPELTDTPEAPVSDLTGIEHLTALSTLKLNGNEGGRVKDIMPLADMKTLQHLTLRNEFIQDITPLKKLDTLQSLDLSFSRITSIEPLQNLKSLQKLILTGNQITDFRPIDDLLAVKSRARNAVQFEALGQTIIAEEAKTTGETSQLVVYAPKGEELTAQVASTEGEVQQNGTIKWLRAGEHIVSYQGADENIAVFLQQEVKGEALPTRETRSTEEAGTPITISSADGQIIDQNTYTLSPGDSAETKDRNSKNLKLAIQKVSQQAPNTNQKRGSVRLPNGKWYIKGMVSLTDGVTLEGQGQTTLHRIQEDFIDDPIITSDQVKYFGSIITMANYTTVRNLTLDGLEQNEIPSTEIQNGIAVTGNYGEGPNPKPPSEADYLHDILIEDVTIQNMSGTGMTIDLAKKVTIRGTKEVTDNNHAMKVENVGYDGIIGYSVEGMTVEKTLTKAVGHVGKNGIGRHYNIAASMRKMKIPDPGLAYYVRYPNSRDVTFQNNVVLDNLYWEGIDGHSVQGIKIHQNVLAGIDRPIVVGGQDYSSTSIPANVRGHYFPSRQVVITENRINQQKDIQQWQPENREKSQMGIAVWGTSRLSPQQPSKIGYTDGLLQGNKIDQVCPSTPQTASFGGIALKMTGSEPTTTPGNPAFQVDKNDIGLESPTDSTGTSVQLAGISLSTSNENIAVTKNKLGIVTYHKDIAEVGYNSYAPIVFRERYNNLQLQENIFANQNLIAIQDDSYGLYTGIKAEGLATNTWEHPDSTRDADLYSYAISDIQWDTERGVVTGKVGSKVGFIELYEASKQEALQTTSTPVPGSRIIIDSQTRTFQMSLNVLKNMDQRELYLVARNPHTNVRYQYKVNAQPVKLRFWDNFEPGGVQVEPKVTSHVKEGATIIQGTATPYAKVDVLTPYGSIKTTLADKNGDWQTTILALKRSDIIQVRATIGTNYVYSRMYVVQEQPKIRSGIGESETQLRGTSTQNARIDILITDEDGEESKITTSADTSAVWEANVPALRVGQTVKVSATLDGHTIDSPSYSVQLKPVITSSLVIGETLLTGEATRGSDVEISVGLLKYTAKADGANRWGVIIAPLKIGEKVKVRAKLDELYQDSVEYGVRIKPEITSEIEAGETVIYGTATPFAKVEVGISPDEEWHPAPVVANAQGNWQMSVPTLKAAQVVQARTDFDHYSLQSESYRVQRKTNITSPVVVGESVLEGTSHTNAKVDVWVDGKLKGTVYSDNDGYWKSQIWGLATGQVVQVRATQANGKYKDSERRTVLEKMAQPRITSGMCVGNNRVYGTATPGVEVTVRLSGSDVDWPAIKTDIYGNWWAAVPLLKIGQTVQAKAVLSGKVDYSPIYTIR</sequence>
<dbReference type="PANTHER" id="PTHR46652:SF3">
    <property type="entry name" value="LEUCINE-RICH REPEAT-CONTAINING PROTEIN 9"/>
    <property type="match status" value="1"/>
</dbReference>
<dbReference type="RefSeq" id="WP_185527625.1">
    <property type="nucleotide sequence ID" value="NZ_JAARWN010000022.1"/>
</dbReference>
<dbReference type="InterPro" id="IPR006626">
    <property type="entry name" value="PbH1"/>
</dbReference>
<dbReference type="InterPro" id="IPR050836">
    <property type="entry name" value="SDS22/Internalin_LRR"/>
</dbReference>
<dbReference type="Pfam" id="PF12799">
    <property type="entry name" value="LRR_4"/>
    <property type="match status" value="1"/>
</dbReference>
<dbReference type="InterPro" id="IPR032675">
    <property type="entry name" value="LRR_dom_sf"/>
</dbReference>
<gene>
    <name evidence="3" type="ORF">HCA69_15090</name>
</gene>
<dbReference type="PROSITE" id="PS51257">
    <property type="entry name" value="PROKAR_LIPOPROTEIN"/>
    <property type="match status" value="1"/>
</dbReference>
<accession>A0A7X0Y6E9</accession>
<dbReference type="PANTHER" id="PTHR46652">
    <property type="entry name" value="LEUCINE-RICH REPEAT AND IQ DOMAIN-CONTAINING PROTEIN 1-RELATED"/>
    <property type="match status" value="1"/>
</dbReference>
<dbReference type="SUPFAM" id="SSF52075">
    <property type="entry name" value="Outer arm dynein light chain 1"/>
    <property type="match status" value="1"/>
</dbReference>
<comment type="caution">
    <text evidence="3">The sequence shown here is derived from an EMBL/GenBank/DDBJ whole genome shotgun (WGS) entry which is preliminary data.</text>
</comment>
<evidence type="ECO:0000256" key="2">
    <source>
        <dbReference type="ARBA" id="ARBA00022737"/>
    </source>
</evidence>
<dbReference type="Proteomes" id="UP000535908">
    <property type="component" value="Unassembled WGS sequence"/>
</dbReference>
<dbReference type="InterPro" id="IPR011050">
    <property type="entry name" value="Pectin_lyase_fold/virulence"/>
</dbReference>
<name>A0A7X0Y6E9_9LIST</name>
<dbReference type="SMART" id="SM00710">
    <property type="entry name" value="PbH1"/>
    <property type="match status" value="3"/>
</dbReference>
<protein>
    <submittedName>
        <fullName evidence="3">Leucine-rich repeat domain-containing protein</fullName>
    </submittedName>
</protein>
<dbReference type="Gene3D" id="3.80.10.10">
    <property type="entry name" value="Ribonuclease Inhibitor"/>
    <property type="match status" value="1"/>
</dbReference>
<dbReference type="PROSITE" id="PS51450">
    <property type="entry name" value="LRR"/>
    <property type="match status" value="2"/>
</dbReference>
<dbReference type="Gene3D" id="2.160.20.10">
    <property type="entry name" value="Single-stranded right-handed beta-helix, Pectin lyase-like"/>
    <property type="match status" value="1"/>
</dbReference>
<evidence type="ECO:0000313" key="4">
    <source>
        <dbReference type="Proteomes" id="UP000535908"/>
    </source>
</evidence>
<reference evidence="3 4" key="1">
    <citation type="submission" date="2020-03" db="EMBL/GenBank/DDBJ databases">
        <title>Soil Listeria distribution.</title>
        <authorList>
            <person name="Liao J."/>
            <person name="Wiedmann M."/>
        </authorList>
    </citation>
    <scope>NUCLEOTIDE SEQUENCE [LARGE SCALE GENOMIC DNA]</scope>
    <source>
        <strain evidence="3 4">FSL L7-0741</strain>
    </source>
</reference>
<evidence type="ECO:0000313" key="3">
    <source>
        <dbReference type="EMBL" id="MBC1937693.1"/>
    </source>
</evidence>
<dbReference type="SUPFAM" id="SSF51126">
    <property type="entry name" value="Pectin lyase-like"/>
    <property type="match status" value="1"/>
</dbReference>
<organism evidence="3 4">
    <name type="scientific">Listeria grandensis</name>
    <dbReference type="NCBI Taxonomy" id="1494963"/>
    <lineage>
        <taxon>Bacteria</taxon>
        <taxon>Bacillati</taxon>
        <taxon>Bacillota</taxon>
        <taxon>Bacilli</taxon>
        <taxon>Bacillales</taxon>
        <taxon>Listeriaceae</taxon>
        <taxon>Listeria</taxon>
    </lineage>
</organism>
<keyword evidence="2" id="KW-0677">Repeat</keyword>